<feature type="compositionally biased region" description="Acidic residues" evidence="1">
    <location>
        <begin position="1"/>
        <end position="13"/>
    </location>
</feature>
<sequence length="161" mass="17928">MSNNDQEFDEEEAADRLQQEKNKSQSALKEVVADVATAPVRIGTSNLLRSAWLSFFSVVGFIFIGLPYINLHAFGHFIMPSFFANLGEEWVPGSVKQFAGSLGQGSIWLTIIEWIALIVLDIAVLIIIIVSLMTIFIIFDIAHGWFGFFLDIYLKLKGAVS</sequence>
<feature type="transmembrane region" description="Helical" evidence="2">
    <location>
        <begin position="106"/>
        <end position="129"/>
    </location>
</feature>
<dbReference type="Proteomes" id="UP000177579">
    <property type="component" value="Unassembled WGS sequence"/>
</dbReference>
<dbReference type="AlphaFoldDB" id="A0A1F5TRT1"/>
<feature type="transmembrane region" description="Helical" evidence="2">
    <location>
        <begin position="51"/>
        <end position="71"/>
    </location>
</feature>
<accession>A0A1F5TRT1</accession>
<evidence type="ECO:0000313" key="4">
    <source>
        <dbReference type="Proteomes" id="UP000177579"/>
    </source>
</evidence>
<name>A0A1F5TRT1_9BACT</name>
<evidence type="ECO:0000256" key="2">
    <source>
        <dbReference type="SAM" id="Phobius"/>
    </source>
</evidence>
<proteinExistence type="predicted"/>
<keyword evidence="2" id="KW-0812">Transmembrane</keyword>
<comment type="caution">
    <text evidence="3">The sequence shown here is derived from an EMBL/GenBank/DDBJ whole genome shotgun (WGS) entry which is preliminary data.</text>
</comment>
<gene>
    <name evidence="3" type="ORF">A2531_02220</name>
</gene>
<keyword evidence="2" id="KW-0472">Membrane</keyword>
<dbReference type="EMBL" id="MFGO01000008">
    <property type="protein sequence ID" value="OGF41484.1"/>
    <property type="molecule type" value="Genomic_DNA"/>
</dbReference>
<feature type="transmembrane region" description="Helical" evidence="2">
    <location>
        <begin position="135"/>
        <end position="154"/>
    </location>
</feature>
<keyword evidence="2" id="KW-1133">Transmembrane helix</keyword>
<organism evidence="3 4">
    <name type="scientific">Candidatus Falkowbacteria bacterium RIFOXYD2_FULL_34_120</name>
    <dbReference type="NCBI Taxonomy" id="1798007"/>
    <lineage>
        <taxon>Bacteria</taxon>
        <taxon>Candidatus Falkowiibacteriota</taxon>
    </lineage>
</organism>
<feature type="region of interest" description="Disordered" evidence="1">
    <location>
        <begin position="1"/>
        <end position="21"/>
    </location>
</feature>
<evidence type="ECO:0000313" key="3">
    <source>
        <dbReference type="EMBL" id="OGF41484.1"/>
    </source>
</evidence>
<reference evidence="3 4" key="1">
    <citation type="journal article" date="2016" name="Nat. Commun.">
        <title>Thousands of microbial genomes shed light on interconnected biogeochemical processes in an aquifer system.</title>
        <authorList>
            <person name="Anantharaman K."/>
            <person name="Brown C.T."/>
            <person name="Hug L.A."/>
            <person name="Sharon I."/>
            <person name="Castelle C.J."/>
            <person name="Probst A.J."/>
            <person name="Thomas B.C."/>
            <person name="Singh A."/>
            <person name="Wilkins M.J."/>
            <person name="Karaoz U."/>
            <person name="Brodie E.L."/>
            <person name="Williams K.H."/>
            <person name="Hubbard S.S."/>
            <person name="Banfield J.F."/>
        </authorList>
    </citation>
    <scope>NUCLEOTIDE SEQUENCE [LARGE SCALE GENOMIC DNA]</scope>
</reference>
<protein>
    <submittedName>
        <fullName evidence="3">Uncharacterized protein</fullName>
    </submittedName>
</protein>
<evidence type="ECO:0000256" key="1">
    <source>
        <dbReference type="SAM" id="MobiDB-lite"/>
    </source>
</evidence>